<evidence type="ECO:0000313" key="1">
    <source>
        <dbReference type="EMBL" id="CAH8392519.1"/>
    </source>
</evidence>
<accession>A0ABC8M9R2</accession>
<keyword evidence="2" id="KW-1185">Reference proteome</keyword>
<name>A0ABC8M9R2_ERUVS</name>
<comment type="caution">
    <text evidence="1">The sequence shown here is derived from an EMBL/GenBank/DDBJ whole genome shotgun (WGS) entry which is preliminary data.</text>
</comment>
<organism evidence="1 2">
    <name type="scientific">Eruca vesicaria subsp. sativa</name>
    <name type="common">Garden rocket</name>
    <name type="synonym">Eruca sativa</name>
    <dbReference type="NCBI Taxonomy" id="29727"/>
    <lineage>
        <taxon>Eukaryota</taxon>
        <taxon>Viridiplantae</taxon>
        <taxon>Streptophyta</taxon>
        <taxon>Embryophyta</taxon>
        <taxon>Tracheophyta</taxon>
        <taxon>Spermatophyta</taxon>
        <taxon>Magnoliopsida</taxon>
        <taxon>eudicotyledons</taxon>
        <taxon>Gunneridae</taxon>
        <taxon>Pentapetalae</taxon>
        <taxon>rosids</taxon>
        <taxon>malvids</taxon>
        <taxon>Brassicales</taxon>
        <taxon>Brassicaceae</taxon>
        <taxon>Brassiceae</taxon>
        <taxon>Eruca</taxon>
    </lineage>
</organism>
<proteinExistence type="predicted"/>
<protein>
    <submittedName>
        <fullName evidence="1">Uncharacterized protein</fullName>
    </submittedName>
</protein>
<sequence length="207" mass="24032">MYHLDLCINLENQATQVIAPLGAARGLGYGVHTSHNGQKGEHGTWFEFLKFYDPRNAYLFHPDSRSDPTLIQFLTSINKKDDSRKLALLLNPSRPLVCDYSYKYPNETAEQRLVRKTLTHDEYPFDFLIRYNPKDWVLRARIFLFCTNYSVFFRSTKPFDIAITKSEIIALCCEKILYKDNTEAAVRVDAVDRNFKIIIHQTQLGDS</sequence>
<dbReference type="EMBL" id="CAKOAT010996557">
    <property type="protein sequence ID" value="CAH8392519.1"/>
    <property type="molecule type" value="Genomic_DNA"/>
</dbReference>
<gene>
    <name evidence="1" type="ORF">ERUC_LOCUS45002</name>
</gene>
<dbReference type="AlphaFoldDB" id="A0ABC8M9R2"/>
<evidence type="ECO:0000313" key="2">
    <source>
        <dbReference type="Proteomes" id="UP001642260"/>
    </source>
</evidence>
<reference evidence="1 2" key="1">
    <citation type="submission" date="2022-03" db="EMBL/GenBank/DDBJ databases">
        <authorList>
            <person name="Macdonald S."/>
            <person name="Ahmed S."/>
            <person name="Newling K."/>
        </authorList>
    </citation>
    <scope>NUCLEOTIDE SEQUENCE [LARGE SCALE GENOMIC DNA]</scope>
</reference>
<dbReference type="Proteomes" id="UP001642260">
    <property type="component" value="Unassembled WGS sequence"/>
</dbReference>